<keyword evidence="6" id="KW-0375">Hydrogen ion transport</keyword>
<feature type="transmembrane region" description="Helical" evidence="12">
    <location>
        <begin position="152"/>
        <end position="171"/>
    </location>
</feature>
<evidence type="ECO:0000256" key="3">
    <source>
        <dbReference type="ARBA" id="ARBA00022448"/>
    </source>
</evidence>
<keyword evidence="10" id="KW-0066">ATP synthesis</keyword>
<keyword evidence="4" id="KW-0138">CF(0)</keyword>
<organism evidence="13">
    <name type="scientific">Destinoides conspicuus</name>
    <dbReference type="NCBI Taxonomy" id="3137869"/>
    <lineage>
        <taxon>Eukaryota</taxon>
        <taxon>Metazoa</taxon>
        <taxon>Ecdysozoa</taxon>
        <taxon>Arthropoda</taxon>
        <taxon>Hexapoda</taxon>
        <taxon>Insecta</taxon>
        <taxon>Pterygota</taxon>
        <taxon>Neoptera</taxon>
        <taxon>Paraneoptera</taxon>
        <taxon>Hemiptera</taxon>
        <taxon>Auchenorrhyncha</taxon>
        <taxon>Membracoidea</taxon>
        <taxon>Cicadellidae</taxon>
        <taxon>Ledrinae</taxon>
        <taxon>Destinoides</taxon>
    </lineage>
</organism>
<evidence type="ECO:0000256" key="12">
    <source>
        <dbReference type="SAM" id="Phobius"/>
    </source>
</evidence>
<comment type="subcellular location">
    <subcellularLocation>
        <location evidence="1">Membrane</location>
        <topology evidence="1">Multi-pass membrane protein</topology>
    </subcellularLocation>
    <subcellularLocation>
        <location evidence="11">Mitochondrion inner membrane</location>
        <topology evidence="11">Multi-pass membrane protein</topology>
    </subcellularLocation>
</comment>
<dbReference type="Pfam" id="PF00119">
    <property type="entry name" value="ATP-synt_A"/>
    <property type="match status" value="1"/>
</dbReference>
<keyword evidence="5 12" id="KW-0812">Transmembrane</keyword>
<name>A0AAU6PBX7_9HEMI</name>
<evidence type="ECO:0000256" key="11">
    <source>
        <dbReference type="RuleBase" id="RU004450"/>
    </source>
</evidence>
<evidence type="ECO:0000256" key="2">
    <source>
        <dbReference type="ARBA" id="ARBA00006810"/>
    </source>
</evidence>
<comment type="similarity">
    <text evidence="2">Belongs to the ATPase A chain family.</text>
</comment>
<protein>
    <recommendedName>
        <fullName evidence="11">ATP synthase subunit a</fullName>
    </recommendedName>
</protein>
<keyword evidence="8" id="KW-0406">Ion transport</keyword>
<keyword evidence="9 12" id="KW-0472">Membrane</keyword>
<gene>
    <name evidence="13" type="primary">ATP6</name>
</gene>
<dbReference type="InterPro" id="IPR035908">
    <property type="entry name" value="F0_ATP_A_sf"/>
</dbReference>
<keyword evidence="13" id="KW-0496">Mitochondrion</keyword>
<evidence type="ECO:0000256" key="1">
    <source>
        <dbReference type="ARBA" id="ARBA00004141"/>
    </source>
</evidence>
<dbReference type="PROSITE" id="PS00449">
    <property type="entry name" value="ATPASE_A"/>
    <property type="match status" value="1"/>
</dbReference>
<evidence type="ECO:0000256" key="5">
    <source>
        <dbReference type="ARBA" id="ARBA00022692"/>
    </source>
</evidence>
<feature type="transmembrane region" description="Helical" evidence="12">
    <location>
        <begin position="178"/>
        <end position="207"/>
    </location>
</feature>
<dbReference type="Gene3D" id="1.20.120.220">
    <property type="entry name" value="ATP synthase, F0 complex, subunit A"/>
    <property type="match status" value="1"/>
</dbReference>
<sequence>MMNLFTVFDPCTGLFSLNWLSVFGFFFFFPLSFWFCKGILVTLFYNFLLGFFFELKNLTFYLSSILFFMSLFFYILIVNMIGLVPYVYTCSSHLLFSLGLSLPFWLGLMFFGWLNNSNSMFIHMVPVGTPYILMPFMVIIETVSNLIRPFSLAVRLSANMIAGHLLMSLLGGSTCSDLIYLLLFFFVFMIIYVFELAVSFIQSYVFVTLSVLYSSEV</sequence>
<feature type="transmembrane region" description="Helical" evidence="12">
    <location>
        <begin position="20"/>
        <end position="53"/>
    </location>
</feature>
<dbReference type="InterPro" id="IPR045083">
    <property type="entry name" value="ATP_synth_F0_asu_bact/mt"/>
</dbReference>
<keyword evidence="7 12" id="KW-1133">Transmembrane helix</keyword>
<evidence type="ECO:0000256" key="7">
    <source>
        <dbReference type="ARBA" id="ARBA00022989"/>
    </source>
</evidence>
<dbReference type="EMBL" id="MZ333275">
    <property type="protein sequence ID" value="WXH77248.1"/>
    <property type="molecule type" value="Genomic_DNA"/>
</dbReference>
<feature type="transmembrane region" description="Helical" evidence="12">
    <location>
        <begin position="121"/>
        <end position="140"/>
    </location>
</feature>
<evidence type="ECO:0000256" key="10">
    <source>
        <dbReference type="ARBA" id="ARBA00023310"/>
    </source>
</evidence>
<feature type="transmembrane region" description="Helical" evidence="12">
    <location>
        <begin position="94"/>
        <end position="114"/>
    </location>
</feature>
<reference evidence="13" key="2">
    <citation type="submission" date="2024-06" db="EMBL/GenBank/DDBJ databases">
        <title>Expending Complete Mitogenomes of Ledrinae and Compositional heterogeneity effect on the phylogenetic inferences of paraphyletic family: Cicadellidae (Hemiptera: Cicadomorpha).</title>
        <authorList>
            <person name="Huang W."/>
            <person name="Yu T."/>
            <person name="Zhang Y."/>
        </authorList>
    </citation>
    <scope>NUCLEOTIDE SEQUENCE</scope>
</reference>
<dbReference type="SUPFAM" id="SSF81336">
    <property type="entry name" value="F1F0 ATP synthase subunit A"/>
    <property type="match status" value="1"/>
</dbReference>
<reference evidence="13" key="1">
    <citation type="submission" date="2021-06" db="EMBL/GenBank/DDBJ databases">
        <authorList>
            <consortium name="Expending Complete Mitogenomes of Ledrinae and Compositional heterogeneity effect on the phylogenetic inferences of paraphyletic family: Cicadellidae (Hemiptera: Cicadomorpha)"/>
            <person name="Huang W."/>
            <person name="Yu T."/>
            <person name="Zhang Y."/>
        </authorList>
    </citation>
    <scope>NUCLEOTIDE SEQUENCE</scope>
</reference>
<dbReference type="PRINTS" id="PR00123">
    <property type="entry name" value="ATPASEA"/>
</dbReference>
<feature type="transmembrane region" description="Helical" evidence="12">
    <location>
        <begin position="65"/>
        <end position="88"/>
    </location>
</feature>
<geneLocation type="mitochondrion" evidence="13"/>
<dbReference type="InterPro" id="IPR023011">
    <property type="entry name" value="ATP_synth_F0_asu_AS"/>
</dbReference>
<dbReference type="NCBIfam" id="TIGR01131">
    <property type="entry name" value="ATP_synt_6_or_A"/>
    <property type="match status" value="1"/>
</dbReference>
<dbReference type="GO" id="GO:0005743">
    <property type="term" value="C:mitochondrial inner membrane"/>
    <property type="evidence" value="ECO:0007669"/>
    <property type="project" value="UniProtKB-SubCell"/>
</dbReference>
<proteinExistence type="inferred from homology"/>
<evidence type="ECO:0000313" key="13">
    <source>
        <dbReference type="EMBL" id="WXH77248.1"/>
    </source>
</evidence>
<dbReference type="GO" id="GO:0046933">
    <property type="term" value="F:proton-transporting ATP synthase activity, rotational mechanism"/>
    <property type="evidence" value="ECO:0007669"/>
    <property type="project" value="TreeGrafter"/>
</dbReference>
<dbReference type="PANTHER" id="PTHR11410:SF0">
    <property type="entry name" value="ATP SYNTHASE SUBUNIT A"/>
    <property type="match status" value="1"/>
</dbReference>
<evidence type="ECO:0000256" key="4">
    <source>
        <dbReference type="ARBA" id="ARBA00022547"/>
    </source>
</evidence>
<evidence type="ECO:0000256" key="9">
    <source>
        <dbReference type="ARBA" id="ARBA00023136"/>
    </source>
</evidence>
<dbReference type="InterPro" id="IPR000568">
    <property type="entry name" value="ATP_synth_F0_asu"/>
</dbReference>
<evidence type="ECO:0000256" key="6">
    <source>
        <dbReference type="ARBA" id="ARBA00022781"/>
    </source>
</evidence>
<dbReference type="CDD" id="cd00310">
    <property type="entry name" value="ATP-synt_Fo_a_6"/>
    <property type="match status" value="1"/>
</dbReference>
<dbReference type="PANTHER" id="PTHR11410">
    <property type="entry name" value="ATP SYNTHASE SUBUNIT A"/>
    <property type="match status" value="1"/>
</dbReference>
<dbReference type="AlphaFoldDB" id="A0AAU6PBX7"/>
<evidence type="ECO:0000256" key="8">
    <source>
        <dbReference type="ARBA" id="ARBA00023065"/>
    </source>
</evidence>
<dbReference type="GO" id="GO:0045259">
    <property type="term" value="C:proton-transporting ATP synthase complex"/>
    <property type="evidence" value="ECO:0007669"/>
    <property type="project" value="UniProtKB-KW"/>
</dbReference>
<accession>A0AAU6PBX7</accession>
<keyword evidence="3" id="KW-0813">Transport</keyword>